<proteinExistence type="predicted"/>
<keyword evidence="2" id="KW-1133">Transmembrane helix</keyword>
<dbReference type="EMBL" id="JAQNDL010000001">
    <property type="protein sequence ID" value="MDC0718182.1"/>
    <property type="molecule type" value="Genomic_DNA"/>
</dbReference>
<evidence type="ECO:0000313" key="4">
    <source>
        <dbReference type="Proteomes" id="UP001221686"/>
    </source>
</evidence>
<keyword evidence="2" id="KW-0812">Transmembrane</keyword>
<gene>
    <name evidence="3" type="ORF">POL25_14840</name>
</gene>
<keyword evidence="2" id="KW-0472">Membrane</keyword>
<evidence type="ECO:0000256" key="1">
    <source>
        <dbReference type="SAM" id="MobiDB-lite"/>
    </source>
</evidence>
<dbReference type="RefSeq" id="WP_272086663.1">
    <property type="nucleotide sequence ID" value="NZ_JAQNDL010000001.1"/>
</dbReference>
<evidence type="ECO:0000313" key="3">
    <source>
        <dbReference type="EMBL" id="MDC0718182.1"/>
    </source>
</evidence>
<dbReference type="Proteomes" id="UP001221686">
    <property type="component" value="Unassembled WGS sequence"/>
</dbReference>
<dbReference type="InterPro" id="IPR032820">
    <property type="entry name" value="ATPase_put"/>
</dbReference>
<feature type="region of interest" description="Disordered" evidence="1">
    <location>
        <begin position="85"/>
        <end position="111"/>
    </location>
</feature>
<comment type="caution">
    <text evidence="3">The sequence shown here is derived from an EMBL/GenBank/DDBJ whole genome shotgun (WGS) entry which is preliminary data.</text>
</comment>
<name>A0ABT5DX28_9BACT</name>
<protein>
    <submittedName>
        <fullName evidence="3">AtpZ/AtpI family protein</fullName>
    </submittedName>
</protein>
<sequence>MTERRKREPLLKQARWFQLAEAGSVGIEMAVAIAIGAFGGMYLERHVTHWAPWTTYIGLAVGISAAGLAVVRTARKFSARIEAEERAEARAAGASPQSHQSHESTDDPEVR</sequence>
<dbReference type="Pfam" id="PF09527">
    <property type="entry name" value="ATPase_gene1"/>
    <property type="match status" value="1"/>
</dbReference>
<reference evidence="3 4" key="1">
    <citation type="submission" date="2022-11" db="EMBL/GenBank/DDBJ databases">
        <title>Minimal conservation of predation-associated metabolite biosynthetic gene clusters underscores biosynthetic potential of Myxococcota including descriptions for ten novel species: Archangium lansinium sp. nov., Myxococcus landrumus sp. nov., Nannocystis bai.</title>
        <authorList>
            <person name="Ahearne A."/>
            <person name="Stevens C."/>
            <person name="Dowd S."/>
        </authorList>
    </citation>
    <scope>NUCLEOTIDE SEQUENCE [LARGE SCALE GENOMIC DNA]</scope>
    <source>
        <strain evidence="3 4">BB15-2</strain>
    </source>
</reference>
<organism evidence="3 4">
    <name type="scientific">Nannocystis bainbridge</name>
    <dbReference type="NCBI Taxonomy" id="2995303"/>
    <lineage>
        <taxon>Bacteria</taxon>
        <taxon>Pseudomonadati</taxon>
        <taxon>Myxococcota</taxon>
        <taxon>Polyangia</taxon>
        <taxon>Nannocystales</taxon>
        <taxon>Nannocystaceae</taxon>
        <taxon>Nannocystis</taxon>
    </lineage>
</organism>
<feature type="transmembrane region" description="Helical" evidence="2">
    <location>
        <begin position="53"/>
        <end position="71"/>
    </location>
</feature>
<accession>A0ABT5DX28</accession>
<keyword evidence="4" id="KW-1185">Reference proteome</keyword>
<feature type="transmembrane region" description="Helical" evidence="2">
    <location>
        <begin position="20"/>
        <end position="41"/>
    </location>
</feature>
<evidence type="ECO:0000256" key="2">
    <source>
        <dbReference type="SAM" id="Phobius"/>
    </source>
</evidence>
<feature type="compositionally biased region" description="Basic and acidic residues" evidence="1">
    <location>
        <begin position="100"/>
        <end position="111"/>
    </location>
</feature>